<comment type="similarity">
    <text evidence="1">Belongs to the aldehyde dehydrogenase family.</text>
</comment>
<protein>
    <submittedName>
        <fullName evidence="6">Aldehyde dehydrogenase</fullName>
    </submittedName>
</protein>
<evidence type="ECO:0000256" key="3">
    <source>
        <dbReference type="ARBA" id="ARBA00023027"/>
    </source>
</evidence>
<dbReference type="Gene3D" id="3.40.605.10">
    <property type="entry name" value="Aldehyde Dehydrogenase, Chain A, domain 1"/>
    <property type="match status" value="1"/>
</dbReference>
<dbReference type="PANTHER" id="PTHR42986:SF1">
    <property type="entry name" value="BENZALDEHYDE DEHYDROGENASE YFMT"/>
    <property type="match status" value="1"/>
</dbReference>
<accession>A0A0C2G406</accession>
<feature type="domain" description="Aldehyde dehydrogenase" evidence="5">
    <location>
        <begin position="22"/>
        <end position="480"/>
    </location>
</feature>
<dbReference type="InterPro" id="IPR016161">
    <property type="entry name" value="Ald_DH/histidinol_DH"/>
</dbReference>
<dbReference type="Proteomes" id="UP000031675">
    <property type="component" value="Unassembled WGS sequence"/>
</dbReference>
<dbReference type="Gene3D" id="3.40.309.10">
    <property type="entry name" value="Aldehyde Dehydrogenase, Chain A, domain 2"/>
    <property type="match status" value="1"/>
</dbReference>
<name>A0A0C2G406_9ACTN</name>
<evidence type="ECO:0000256" key="4">
    <source>
        <dbReference type="SAM" id="MobiDB-lite"/>
    </source>
</evidence>
<dbReference type="GO" id="GO:0016620">
    <property type="term" value="F:oxidoreductase activity, acting on the aldehyde or oxo group of donors, NAD or NADP as acceptor"/>
    <property type="evidence" value="ECO:0007669"/>
    <property type="project" value="InterPro"/>
</dbReference>
<dbReference type="InterPro" id="IPR016163">
    <property type="entry name" value="Ald_DH_C"/>
</dbReference>
<feature type="region of interest" description="Disordered" evidence="4">
    <location>
        <begin position="1"/>
        <end position="39"/>
    </location>
</feature>
<dbReference type="InterPro" id="IPR015590">
    <property type="entry name" value="Aldehyde_DH_dom"/>
</dbReference>
<dbReference type="AlphaFoldDB" id="A0A0C2G406"/>
<keyword evidence="2" id="KW-0560">Oxidoreductase</keyword>
<dbReference type="Pfam" id="PF00171">
    <property type="entry name" value="Aldedh"/>
    <property type="match status" value="1"/>
</dbReference>
<organism evidence="6 7">
    <name type="scientific">Streptomonospora alba</name>
    <dbReference type="NCBI Taxonomy" id="183763"/>
    <lineage>
        <taxon>Bacteria</taxon>
        <taxon>Bacillati</taxon>
        <taxon>Actinomycetota</taxon>
        <taxon>Actinomycetes</taxon>
        <taxon>Streptosporangiales</taxon>
        <taxon>Nocardiopsidaceae</taxon>
        <taxon>Streptomonospora</taxon>
    </lineage>
</organism>
<dbReference type="SUPFAM" id="SSF53720">
    <property type="entry name" value="ALDH-like"/>
    <property type="match status" value="1"/>
</dbReference>
<dbReference type="EMBL" id="JROO01000030">
    <property type="protein sequence ID" value="KIH97998.1"/>
    <property type="molecule type" value="Genomic_DNA"/>
</dbReference>
<dbReference type="InterPro" id="IPR016160">
    <property type="entry name" value="Ald_DH_CS_CYS"/>
</dbReference>
<evidence type="ECO:0000256" key="2">
    <source>
        <dbReference type="ARBA" id="ARBA00023002"/>
    </source>
</evidence>
<dbReference type="RefSeq" id="WP_040274552.1">
    <property type="nucleotide sequence ID" value="NZ_JROO01000030.1"/>
</dbReference>
<dbReference type="PANTHER" id="PTHR42986">
    <property type="entry name" value="BENZALDEHYDE DEHYDROGENASE YFMT"/>
    <property type="match status" value="1"/>
</dbReference>
<dbReference type="InterPro" id="IPR016162">
    <property type="entry name" value="Ald_DH_N"/>
</dbReference>
<evidence type="ECO:0000256" key="1">
    <source>
        <dbReference type="ARBA" id="ARBA00009986"/>
    </source>
</evidence>
<keyword evidence="7" id="KW-1185">Reference proteome</keyword>
<proteinExistence type="inferred from homology"/>
<reference evidence="7" key="1">
    <citation type="journal article" date="2015" name="Chem. Biol.">
        <title>Structure, bioactivity, and resistance mechanism of streptomonomicin, an unusual lasso Peptide from an understudied halophilic actinomycete.</title>
        <authorList>
            <person name="Metelev M."/>
            <person name="Tietz J.I."/>
            <person name="Melby J.O."/>
            <person name="Blair P.M."/>
            <person name="Zhu L."/>
            <person name="Livnat I."/>
            <person name="Severinov K."/>
            <person name="Mitchell D.A."/>
        </authorList>
    </citation>
    <scope>NUCLEOTIDE SEQUENCE [LARGE SCALE GENOMIC DNA]</scope>
    <source>
        <strain evidence="7">YIM 90003</strain>
    </source>
</reference>
<dbReference type="OrthoDB" id="3802174at2"/>
<keyword evidence="3" id="KW-0520">NAD</keyword>
<evidence type="ECO:0000313" key="6">
    <source>
        <dbReference type="EMBL" id="KIH97998.1"/>
    </source>
</evidence>
<gene>
    <name evidence="6" type="ORF">LP52_15880</name>
</gene>
<dbReference type="STRING" id="183763.LP52_15880"/>
<comment type="caution">
    <text evidence="6">The sequence shown here is derived from an EMBL/GenBank/DDBJ whole genome shotgun (WGS) entry which is preliminary data.</text>
</comment>
<evidence type="ECO:0000259" key="5">
    <source>
        <dbReference type="Pfam" id="PF00171"/>
    </source>
</evidence>
<evidence type="ECO:0000313" key="7">
    <source>
        <dbReference type="Proteomes" id="UP000031675"/>
    </source>
</evidence>
<sequence length="494" mass="52674">MPAGQLPDPYTVSDRMPLGGAWRPGSSGTTATDVNPYDDRPVAEFGLADAGDVERSFGAAQEAQRSWADTPAPERAELFLRAMAVMDARKDEIVDWLVAETGGIRERAEFEWGLVRAGMAEVVSYPARVSGRILPGTVPGKENRVYRQPLGVVSVISPWNFPMQLSHRSLAPALALGNAVVLKPAGDTPVTGGTLLARIYEEAGLPPGLLSVVIGKSSEIGDPLVTHETSRLISFTGSTPVGESIAAKAPLKRRALELGGNGPLVVLDDADVERAVEAALFGSYYHQGQICMATNRVIVDDAVHDDFVDRLTERVRGLRVGDPSDPQTQIGPVVNDSQRDDILDKISRAVDDGAELVLSGEPTGPAGRVIPPHLVLGGNDVATAAEEVFGPVSTVVRARGEEHALQLADATEYGLSSAVYTGDAERGVRFAQRVEAGMTHVNDTTVNDEPNTAFGGEKASGIGRFGGEWAIEEFTRDHWVSVQHTYRNLPFSSG</sequence>
<dbReference type="PROSITE" id="PS00070">
    <property type="entry name" value="ALDEHYDE_DEHYDR_CYS"/>
    <property type="match status" value="1"/>
</dbReference>